<dbReference type="RefSeq" id="WP_075058458.1">
    <property type="nucleotide sequence ID" value="NZ_CP012357.1"/>
</dbReference>
<dbReference type="NCBIfam" id="NF038029">
    <property type="entry name" value="LP_plasma"/>
    <property type="match status" value="1"/>
</dbReference>
<evidence type="ECO:0000313" key="2">
    <source>
        <dbReference type="Proteomes" id="UP000067476"/>
    </source>
</evidence>
<dbReference type="EMBL" id="CP012357">
    <property type="protein sequence ID" value="AKX34366.1"/>
    <property type="molecule type" value="Genomic_DNA"/>
</dbReference>
<reference evidence="1 2" key="1">
    <citation type="journal article" date="2015" name="Genome Announc.">
        <title>Complete Genome Sequence of Spiroplasma litorale TN-1T (DSM 21781), a Bacterium Isolated from a Green-Eyed Horsefly (Tabanus nigrovittatus).</title>
        <authorList>
            <person name="Lo W.S."/>
            <person name="Lai Y.C."/>
            <person name="Lien Y.W."/>
            <person name="Wang T.H."/>
            <person name="Kuo C.H."/>
        </authorList>
    </citation>
    <scope>NUCLEOTIDE SEQUENCE [LARGE SCALE GENOMIC DNA]</scope>
    <source>
        <strain evidence="1 2">TN-1</strain>
    </source>
</reference>
<protein>
    <recommendedName>
        <fullName evidence="3">Lipoprotein</fullName>
    </recommendedName>
</protein>
<organism evidence="1 2">
    <name type="scientific">Spiroplasma litorale</name>
    <dbReference type="NCBI Taxonomy" id="216942"/>
    <lineage>
        <taxon>Bacteria</taxon>
        <taxon>Bacillati</taxon>
        <taxon>Mycoplasmatota</taxon>
        <taxon>Mollicutes</taxon>
        <taxon>Entomoplasmatales</taxon>
        <taxon>Spiroplasmataceae</taxon>
        <taxon>Spiroplasma</taxon>
    </lineage>
</organism>
<accession>A0A0K1W2G2</accession>
<dbReference type="AlphaFoldDB" id="A0A0K1W2G2"/>
<dbReference type="OrthoDB" id="391313at2"/>
<dbReference type="PROSITE" id="PS51257">
    <property type="entry name" value="PROKAR_LIPOPROTEIN"/>
    <property type="match status" value="1"/>
</dbReference>
<proteinExistence type="predicted"/>
<sequence length="302" mass="33317">MKKLLGILAATGLVASTGSIVVSCGNDNSEQSNKTSIKKIEDKDLIINTKEIVSVEVNNPVKDSTISVKSEDETVLKLTNVPTKDTDGTGKFQIEIEALKIGKSKVEIKYASSTTSFTVNVVEQKQEVKDLTFKSGKSATDLINYLKTEKEVNIYNEINVTTRVKPENGKALQISEDNKLATSYEDTKDFNDEKNNVKIQGFEGSLIHLSEPAQTNQVIEDNTNAFTKKFNEIFNEVSELKNNADLDKFTGESFVATIKGANGESKFNLAIYKYSLSVEKEGDKSIKTSKSTKLFKLEVKIA</sequence>
<dbReference type="KEGG" id="sll:SLITO_v1c07430"/>
<gene>
    <name evidence="1" type="ORF">SLITO_v1c07430</name>
</gene>
<evidence type="ECO:0008006" key="3">
    <source>
        <dbReference type="Google" id="ProtNLM"/>
    </source>
</evidence>
<dbReference type="NCBIfam" id="NF045726">
    <property type="entry name" value="XXplasma_LP"/>
    <property type="match status" value="1"/>
</dbReference>
<dbReference type="InterPro" id="IPR054816">
    <property type="entry name" value="Lipoprotein_mollicutes-type_CS"/>
</dbReference>
<dbReference type="Proteomes" id="UP000067476">
    <property type="component" value="Chromosome"/>
</dbReference>
<name>A0A0K1W2G2_9MOLU</name>
<evidence type="ECO:0000313" key="1">
    <source>
        <dbReference type="EMBL" id="AKX34366.1"/>
    </source>
</evidence>
<keyword evidence="2" id="KW-1185">Reference proteome</keyword>
<dbReference type="PATRIC" id="fig|216942.3.peg.755"/>